<protein>
    <recommendedName>
        <fullName evidence="10">DNA-binding response regulator</fullName>
    </recommendedName>
</protein>
<feature type="domain" description="Response regulatory" evidence="7">
    <location>
        <begin position="3"/>
        <end position="119"/>
    </location>
</feature>
<evidence type="ECO:0008006" key="10">
    <source>
        <dbReference type="Google" id="ProtNLM"/>
    </source>
</evidence>
<dbReference type="EMBL" id="CP017754">
    <property type="protein sequence ID" value="AOZ05148.1"/>
    <property type="molecule type" value="Genomic_DNA"/>
</dbReference>
<keyword evidence="2" id="KW-0805">Transcription regulation</keyword>
<feature type="domain" description="HTH luxR-type" evidence="6">
    <location>
        <begin position="141"/>
        <end position="206"/>
    </location>
</feature>
<dbReference type="InterPro" id="IPR011006">
    <property type="entry name" value="CheY-like_superfamily"/>
</dbReference>
<evidence type="ECO:0000259" key="6">
    <source>
        <dbReference type="PROSITE" id="PS50043"/>
    </source>
</evidence>
<dbReference type="SUPFAM" id="SSF46894">
    <property type="entry name" value="C-terminal effector domain of the bipartite response regulators"/>
    <property type="match status" value="1"/>
</dbReference>
<evidence type="ECO:0000313" key="9">
    <source>
        <dbReference type="Proteomes" id="UP000177515"/>
    </source>
</evidence>
<dbReference type="InterPro" id="IPR000792">
    <property type="entry name" value="Tscrpt_reg_LuxR_C"/>
</dbReference>
<dbReference type="SMART" id="SM00448">
    <property type="entry name" value="REC"/>
    <property type="match status" value="1"/>
</dbReference>
<dbReference type="Gene3D" id="3.40.50.2300">
    <property type="match status" value="1"/>
</dbReference>
<gene>
    <name evidence="8" type="ORF">BKK80_04390</name>
</gene>
<dbReference type="Pfam" id="PF00072">
    <property type="entry name" value="Response_reg"/>
    <property type="match status" value="1"/>
</dbReference>
<evidence type="ECO:0000256" key="1">
    <source>
        <dbReference type="ARBA" id="ARBA00022553"/>
    </source>
</evidence>
<dbReference type="CDD" id="cd06170">
    <property type="entry name" value="LuxR_C_like"/>
    <property type="match status" value="1"/>
</dbReference>
<reference evidence="8 9" key="1">
    <citation type="submission" date="2016-10" db="EMBL/GenBank/DDBJ databases">
        <title>Complete genome sequences of three Cupriavidus strains isolated from various Malaysian environments.</title>
        <authorList>
            <person name="Abdullah A.A.-A."/>
            <person name="Shafie N.A.H."/>
            <person name="Lau N.S."/>
        </authorList>
    </citation>
    <scope>NUCLEOTIDE SEQUENCE [LARGE SCALE GENOMIC DNA]</scope>
    <source>
        <strain evidence="8 9">USMAA1020</strain>
    </source>
</reference>
<dbReference type="PROSITE" id="PS00622">
    <property type="entry name" value="HTH_LUXR_1"/>
    <property type="match status" value="1"/>
</dbReference>
<dbReference type="RefSeq" id="WP_071011106.1">
    <property type="nucleotide sequence ID" value="NZ_CP017754.1"/>
</dbReference>
<dbReference type="PANTHER" id="PTHR43214:SF41">
    <property type="entry name" value="NITRATE_NITRITE RESPONSE REGULATOR PROTEIN NARP"/>
    <property type="match status" value="1"/>
</dbReference>
<dbReference type="Proteomes" id="UP000177515">
    <property type="component" value="Chromosome 1"/>
</dbReference>
<dbReference type="PROSITE" id="PS50110">
    <property type="entry name" value="RESPONSE_REGULATORY"/>
    <property type="match status" value="1"/>
</dbReference>
<keyword evidence="4" id="KW-0804">Transcription</keyword>
<feature type="modified residue" description="4-aspartylphosphate" evidence="5">
    <location>
        <position position="54"/>
    </location>
</feature>
<dbReference type="InterPro" id="IPR039420">
    <property type="entry name" value="WalR-like"/>
</dbReference>
<accession>A0ABN4TED1</accession>
<dbReference type="CDD" id="cd17535">
    <property type="entry name" value="REC_NarL-like"/>
    <property type="match status" value="1"/>
</dbReference>
<keyword evidence="3" id="KW-0238">DNA-binding</keyword>
<evidence type="ECO:0000259" key="7">
    <source>
        <dbReference type="PROSITE" id="PS50110"/>
    </source>
</evidence>
<keyword evidence="1 5" id="KW-0597">Phosphoprotein</keyword>
<dbReference type="PRINTS" id="PR00038">
    <property type="entry name" value="HTHLUXR"/>
</dbReference>
<sequence length="209" mass="23038">MADALIVDDHPAIRLAVSARLERELGFHEILESDNGDEAFELVRQHLPPLLIVDLGIPRMSGIDLIERVGAAHPEVRMLVLSGQDEDLSCSRSMRAGAHGFVAKRQSLGELISAVRSLLAGYSVFPLHALGAARHQGYATGRDALTLLTEREVTVLQYLARGYSNKDIARELLISSKTVSTHKVNIMEKLHIASLIELADFARHHNLLR</sequence>
<evidence type="ECO:0000256" key="2">
    <source>
        <dbReference type="ARBA" id="ARBA00023015"/>
    </source>
</evidence>
<dbReference type="PANTHER" id="PTHR43214">
    <property type="entry name" value="TWO-COMPONENT RESPONSE REGULATOR"/>
    <property type="match status" value="1"/>
</dbReference>
<name>A0ABN4TED1_9BURK</name>
<dbReference type="SMART" id="SM00421">
    <property type="entry name" value="HTH_LUXR"/>
    <property type="match status" value="1"/>
</dbReference>
<evidence type="ECO:0000256" key="4">
    <source>
        <dbReference type="ARBA" id="ARBA00023163"/>
    </source>
</evidence>
<dbReference type="InterPro" id="IPR058245">
    <property type="entry name" value="NreC/VraR/RcsB-like_REC"/>
</dbReference>
<evidence type="ECO:0000256" key="5">
    <source>
        <dbReference type="PROSITE-ProRule" id="PRU00169"/>
    </source>
</evidence>
<dbReference type="Pfam" id="PF00196">
    <property type="entry name" value="GerE"/>
    <property type="match status" value="1"/>
</dbReference>
<proteinExistence type="predicted"/>
<dbReference type="PROSITE" id="PS50043">
    <property type="entry name" value="HTH_LUXR_2"/>
    <property type="match status" value="1"/>
</dbReference>
<dbReference type="InterPro" id="IPR001789">
    <property type="entry name" value="Sig_transdc_resp-reg_receiver"/>
</dbReference>
<evidence type="ECO:0000256" key="3">
    <source>
        <dbReference type="ARBA" id="ARBA00023125"/>
    </source>
</evidence>
<dbReference type="SUPFAM" id="SSF52172">
    <property type="entry name" value="CheY-like"/>
    <property type="match status" value="1"/>
</dbReference>
<keyword evidence="9" id="KW-1185">Reference proteome</keyword>
<organism evidence="8 9">
    <name type="scientific">Cupriavidus malaysiensis</name>
    <dbReference type="NCBI Taxonomy" id="367825"/>
    <lineage>
        <taxon>Bacteria</taxon>
        <taxon>Pseudomonadati</taxon>
        <taxon>Pseudomonadota</taxon>
        <taxon>Betaproteobacteria</taxon>
        <taxon>Burkholderiales</taxon>
        <taxon>Burkholderiaceae</taxon>
        <taxon>Cupriavidus</taxon>
    </lineage>
</organism>
<evidence type="ECO:0000313" key="8">
    <source>
        <dbReference type="EMBL" id="AOZ05148.1"/>
    </source>
</evidence>
<dbReference type="InterPro" id="IPR016032">
    <property type="entry name" value="Sig_transdc_resp-reg_C-effctor"/>
</dbReference>